<dbReference type="SMR" id="A0A6C1DSN9"/>
<dbReference type="Pfam" id="PF02833">
    <property type="entry name" value="DHHA2"/>
    <property type="match status" value="1"/>
</dbReference>
<dbReference type="OrthoDB" id="374045at2759"/>
<dbReference type="EMBL" id="CP048989">
    <property type="protein sequence ID" value="QID80046.1"/>
    <property type="molecule type" value="Genomic_DNA"/>
</dbReference>
<dbReference type="InterPro" id="IPR038222">
    <property type="entry name" value="DHHA2_dom_sf"/>
</dbReference>
<dbReference type="SUPFAM" id="SSF64182">
    <property type="entry name" value="DHH phosphoesterases"/>
    <property type="match status" value="1"/>
</dbReference>
<dbReference type="Gene3D" id="3.10.310.20">
    <property type="entry name" value="DHHA2 domain"/>
    <property type="match status" value="1"/>
</dbReference>
<dbReference type="SMART" id="SM01131">
    <property type="entry name" value="DHHA2"/>
    <property type="match status" value="1"/>
</dbReference>
<evidence type="ECO:0000256" key="1">
    <source>
        <dbReference type="ARBA" id="ARBA00001936"/>
    </source>
</evidence>
<keyword evidence="2" id="KW-0479">Metal-binding</keyword>
<keyword evidence="3" id="KW-0378">Hydrolase</keyword>
<gene>
    <name evidence="6" type="primary">PPX1_1</name>
    <name evidence="6" type="ORF">GRS66_002351</name>
</gene>
<name>A0A6C1DSN9_SACPS</name>
<dbReference type="Gene3D" id="3.90.1640.10">
    <property type="entry name" value="inorganic pyrophosphatase (n-terminal core)"/>
    <property type="match status" value="1"/>
</dbReference>
<dbReference type="InterPro" id="IPR038763">
    <property type="entry name" value="DHH_sf"/>
</dbReference>
<keyword evidence="4" id="KW-0464">Manganese</keyword>
<proteinExistence type="predicted"/>
<feature type="domain" description="DHHA2" evidence="5">
    <location>
        <begin position="244"/>
        <end position="392"/>
    </location>
</feature>
<dbReference type="InterPro" id="IPR004097">
    <property type="entry name" value="DHHA2"/>
</dbReference>
<dbReference type="PANTHER" id="PTHR12112">
    <property type="entry name" value="BNIP - RELATED"/>
    <property type="match status" value="1"/>
</dbReference>
<dbReference type="PANTHER" id="PTHR12112:SF39">
    <property type="entry name" value="EG:152A3.5 PROTEIN (FBGN0003116_PN PROTEIN)"/>
    <property type="match status" value="1"/>
</dbReference>
<dbReference type="GO" id="GO:0005737">
    <property type="term" value="C:cytoplasm"/>
    <property type="evidence" value="ECO:0007669"/>
    <property type="project" value="InterPro"/>
</dbReference>
<evidence type="ECO:0000313" key="7">
    <source>
        <dbReference type="Proteomes" id="UP000501346"/>
    </source>
</evidence>
<organism evidence="6 7">
    <name type="scientific">Saccharomyces pastorianus</name>
    <name type="common">Lager yeast</name>
    <name type="synonym">Saccharomyces cerevisiae x Saccharomyces eubayanus</name>
    <dbReference type="NCBI Taxonomy" id="27292"/>
    <lineage>
        <taxon>Eukaryota</taxon>
        <taxon>Fungi</taxon>
        <taxon>Dikarya</taxon>
        <taxon>Ascomycota</taxon>
        <taxon>Saccharomycotina</taxon>
        <taxon>Saccharomycetes</taxon>
        <taxon>Saccharomycetales</taxon>
        <taxon>Saccharomycetaceae</taxon>
        <taxon>Saccharomyces</taxon>
    </lineage>
</organism>
<evidence type="ECO:0000256" key="2">
    <source>
        <dbReference type="ARBA" id="ARBA00022723"/>
    </source>
</evidence>
<evidence type="ECO:0000256" key="4">
    <source>
        <dbReference type="ARBA" id="ARBA00023211"/>
    </source>
</evidence>
<dbReference type="AlphaFoldDB" id="A0A6C1DSN9"/>
<evidence type="ECO:0000256" key="3">
    <source>
        <dbReference type="ARBA" id="ARBA00022801"/>
    </source>
</evidence>
<comment type="cofactor">
    <cofactor evidence="1">
        <name>Mn(2+)</name>
        <dbReference type="ChEBI" id="CHEBI:29035"/>
    </cofactor>
</comment>
<dbReference type="GO" id="GO:0004309">
    <property type="term" value="F:exopolyphosphatase activity"/>
    <property type="evidence" value="ECO:0007669"/>
    <property type="project" value="TreeGrafter"/>
</dbReference>
<dbReference type="FunFam" id="3.90.1640.10:FF:000011">
    <property type="entry name" value="Exopolyphosphatase"/>
    <property type="match status" value="1"/>
</dbReference>
<dbReference type="FunFam" id="3.10.310.20:FF:000004">
    <property type="entry name" value="PPX1p Exopolyphosphatase"/>
    <property type="match status" value="1"/>
</dbReference>
<protein>
    <submittedName>
        <fullName evidence="6">Exopolyphosphatase</fullName>
    </submittedName>
</protein>
<evidence type="ECO:0000259" key="5">
    <source>
        <dbReference type="SMART" id="SM01131"/>
    </source>
</evidence>
<dbReference type="GO" id="GO:0046872">
    <property type="term" value="F:metal ion binding"/>
    <property type="evidence" value="ECO:0007669"/>
    <property type="project" value="UniProtKB-KW"/>
</dbReference>
<dbReference type="InterPro" id="IPR001667">
    <property type="entry name" value="DDH_dom"/>
</dbReference>
<evidence type="ECO:0000313" key="6">
    <source>
        <dbReference type="EMBL" id="QID80046.1"/>
    </source>
</evidence>
<keyword evidence="7" id="KW-1185">Reference proteome</keyword>
<dbReference type="Proteomes" id="UP000501346">
    <property type="component" value="Chromosome ScVIII"/>
</dbReference>
<sequence length="397" mass="45051">MSPLRKTVPEFLAHLKSLPISKIASNDVLTICVGNESADMDSIASAITYSYCQYIYNEGTYSEEKKKGSFIVPIIDIPREDLSLRRDVMYVLEKLKIKEEELFFIEDLKSLKQNVSQGTELNSYLVDNNDTPKNLKNYIDNVVGIIDHHFDLQKHLDAEPRIVKVSGSCSSLVFNYWYEKLQGDREVVMNIAPLLMGAILIDTSNMRRKVEESDKLAIERCQAVLSGAVNEVSAQGLEDSSEFYKEIKSRKNDIKGFSVSDILKKDYKQFNFQGKGHKGLEIGLSSIVKRMSWLFNEHGGEADFVNQCRRFQAERGLDVLVLLTSWRKAGDSHRELVILGDSNVVRELIERVSDKLQLQLFGGNLDGGVAMFKQLNVEATRKQVVPYLEEAYSNLEE</sequence>
<dbReference type="Pfam" id="PF01368">
    <property type="entry name" value="DHH"/>
    <property type="match status" value="1"/>
</dbReference>
<accession>A0A6C1DSN9</accession>
<reference evidence="6 7" key="1">
    <citation type="journal article" date="2019" name="BMC Genomics">
        <title>Chromosome level assembly and comparative genome analysis confirm lager-brewing yeasts originated from a single hybridization.</title>
        <authorList>
            <person name="Salazar A.N."/>
            <person name="Gorter de Vries A.R."/>
            <person name="van den Broek M."/>
            <person name="Brouwers N."/>
            <person name="de la Torre Cortes P."/>
            <person name="Kuijpers N.G.A."/>
            <person name="Daran J.G."/>
            <person name="Abeel T."/>
        </authorList>
    </citation>
    <scope>NUCLEOTIDE SEQUENCE [LARGE SCALE GENOMIC DNA]</scope>
    <source>
        <strain evidence="6 7">CBS 1483</strain>
    </source>
</reference>